<dbReference type="STRING" id="1604.LAC30SC_09215"/>
<protein>
    <submittedName>
        <fullName evidence="1">Uncharacterized protein</fullName>
    </submittedName>
</protein>
<reference key="2">
    <citation type="submission" date="2011-02" db="EMBL/GenBank/DDBJ databases">
        <authorList>
            <person name="Roh H."/>
            <person name="Ko H.-J."/>
            <person name="Kim S.-H."/>
            <person name="Choi I.-G."/>
            <person name="Oh S."/>
        </authorList>
    </citation>
    <scope>NUCLEOTIDE SEQUENCE</scope>
    <source>
        <strain>30SC</strain>
    </source>
</reference>
<gene>
    <name evidence="1" type="ordered locus">LAC30SC_09215</name>
</gene>
<dbReference type="RefSeq" id="WP_013642422.1">
    <property type="nucleotide sequence ID" value="NC_015214.1"/>
</dbReference>
<dbReference type="Proteomes" id="UP000007491">
    <property type="component" value="Chromosome"/>
</dbReference>
<name>F0TGU8_LACAM</name>
<evidence type="ECO:0000313" key="1">
    <source>
        <dbReference type="EMBL" id="ADZ07942.1"/>
    </source>
</evidence>
<accession>F0TGU8</accession>
<dbReference type="AlphaFoldDB" id="F0TGU8"/>
<proteinExistence type="predicted"/>
<evidence type="ECO:0000313" key="2">
    <source>
        <dbReference type="Proteomes" id="UP000007491"/>
    </source>
</evidence>
<organism evidence="1 2">
    <name type="scientific">Lactobacillus amylovorus</name>
    <dbReference type="NCBI Taxonomy" id="1604"/>
    <lineage>
        <taxon>Bacteria</taxon>
        <taxon>Bacillati</taxon>
        <taxon>Bacillota</taxon>
        <taxon>Bacilli</taxon>
        <taxon>Lactobacillales</taxon>
        <taxon>Lactobacillaceae</taxon>
        <taxon>Lactobacillus</taxon>
    </lineage>
</organism>
<sequence length="161" mass="18958">MKIIYNTNFLSKEEVEKIKHDNNDVELIGRDLTPNTPQENLMYSVCLFIISAAVSGPIGNASYDLLKLVWKNFKQKFISWVNYSNKKIPAKSEAVIKYESNITVNIIWDRKPTYIEWLNITDATRHLRNGNYLIKLNEDGRINIWTMQEYGEYQLEHQKKK</sequence>
<dbReference type="HOGENOM" id="CLU_1641560_0_0_9"/>
<dbReference type="KEGG" id="lai:LAC30SC_09215"/>
<dbReference type="EMBL" id="CP002559">
    <property type="protein sequence ID" value="ADZ07942.1"/>
    <property type="molecule type" value="Genomic_DNA"/>
</dbReference>
<reference evidence="1 2" key="1">
    <citation type="journal article" date="2011" name="J. Bacteriol.">
        <title>Complete genome sequencing of Lactobacillus acidophilus 30SC, isolated from swine intestine.</title>
        <authorList>
            <person name="Oh S."/>
            <person name="Roh H."/>
            <person name="Ko H.J."/>
            <person name="Kim S."/>
            <person name="Kim K.H."/>
            <person name="Lee S.E."/>
            <person name="Chang I.S."/>
            <person name="Kim S."/>
            <person name="Choi I.G."/>
        </authorList>
    </citation>
    <scope>NUCLEOTIDE SEQUENCE [LARGE SCALE GENOMIC DNA]</scope>
    <source>
        <strain evidence="1 2">30SC</strain>
    </source>
</reference>